<sequence length="434" mass="49196">MERVRFLERRVAELEKELARYRNPKNSRNSSVPPSKDENRPKKNQSLREETDRKPGGQPGHKGHTLEMTSRPDKTENHIPSFCTCCGRDLSEVPAELSCRRQVFDLPVIRPVCTEHRSYVKSCPCGEKNRAAFPAGINAPVQYGSGVETMVGYLYARQYVPYIRMKELLGDCFGIGLSEGSIDNIIGRFARKAAPIYAMIKSAVSKSPVIGADETGAKVDGVKQWVWTYQTEEHTLLAISESRGLKAMKAHFPDGFGNAVLCHDAWRAYFSYSENLHQLCCAHLLRDLNYIVERYRSKWAESLRALFGEAILLKKNLPDADLGKNIAAMEERMDKLLGLPVHPEHEEAVTFQKRLLKYRQSLLTFLYHPKVPPDNNASERAVRNVKVKQKISGQFKSDIGAENFCVIRSVVDTLIKRSEKVLENLNHIARLQPE</sequence>
<dbReference type="Pfam" id="PF20042">
    <property type="entry name" value="DUF6444"/>
    <property type="match status" value="1"/>
</dbReference>
<dbReference type="PANTHER" id="PTHR33678">
    <property type="entry name" value="BLL1576 PROTEIN"/>
    <property type="match status" value="1"/>
</dbReference>
<dbReference type="InterPro" id="IPR052344">
    <property type="entry name" value="Transposase-related"/>
</dbReference>
<feature type="domain" description="Transposase IS66 zinc-finger binding" evidence="3">
    <location>
        <begin position="81"/>
        <end position="125"/>
    </location>
</feature>
<dbReference type="InterPro" id="IPR024474">
    <property type="entry name" value="Znf_dom_IS66"/>
</dbReference>
<feature type="compositionally biased region" description="Polar residues" evidence="1">
    <location>
        <begin position="24"/>
        <end position="33"/>
    </location>
</feature>
<dbReference type="InterPro" id="IPR045618">
    <property type="entry name" value="DUF6444"/>
</dbReference>
<dbReference type="Pfam" id="PF03050">
    <property type="entry name" value="DDE_Tnp_IS66"/>
    <property type="match status" value="1"/>
</dbReference>
<reference evidence="5 6" key="1">
    <citation type="submission" date="2019-02" db="EMBL/GenBank/DDBJ databases">
        <title>Genomic Encyclopedia of Archaeal and Bacterial Type Strains, Phase II (KMG-II): from individual species to whole genera.</title>
        <authorList>
            <person name="Goeker M."/>
        </authorList>
    </citation>
    <scope>NUCLEOTIDE SEQUENCE [LARGE SCALE GENOMIC DNA]</scope>
    <source>
        <strain evidence="5 6">DSM 21411</strain>
    </source>
</reference>
<dbReference type="Proteomes" id="UP000292209">
    <property type="component" value="Unassembled WGS sequence"/>
</dbReference>
<dbReference type="EMBL" id="SGXG01000001">
    <property type="protein sequence ID" value="RZS96795.1"/>
    <property type="molecule type" value="Genomic_DNA"/>
</dbReference>
<feature type="compositionally biased region" description="Basic and acidic residues" evidence="1">
    <location>
        <begin position="35"/>
        <end position="55"/>
    </location>
</feature>
<organism evidence="5 6">
    <name type="scientific">Cecembia calidifontis</name>
    <dbReference type="NCBI Taxonomy" id="1187080"/>
    <lineage>
        <taxon>Bacteria</taxon>
        <taxon>Pseudomonadati</taxon>
        <taxon>Bacteroidota</taxon>
        <taxon>Cytophagia</taxon>
        <taxon>Cytophagales</taxon>
        <taxon>Cyclobacteriaceae</taxon>
        <taxon>Cecembia</taxon>
    </lineage>
</organism>
<accession>A0A4Q7P9I4</accession>
<dbReference type="NCBIfam" id="NF033517">
    <property type="entry name" value="transpos_IS66"/>
    <property type="match status" value="1"/>
</dbReference>
<keyword evidence="6" id="KW-1185">Reference proteome</keyword>
<evidence type="ECO:0000313" key="5">
    <source>
        <dbReference type="EMBL" id="RZS96795.1"/>
    </source>
</evidence>
<feature type="domain" description="DUF6444" evidence="4">
    <location>
        <begin position="7"/>
        <end position="65"/>
    </location>
</feature>
<evidence type="ECO:0000259" key="2">
    <source>
        <dbReference type="Pfam" id="PF03050"/>
    </source>
</evidence>
<dbReference type="PANTHER" id="PTHR33678:SF1">
    <property type="entry name" value="BLL1576 PROTEIN"/>
    <property type="match status" value="1"/>
</dbReference>
<evidence type="ECO:0000313" key="6">
    <source>
        <dbReference type="Proteomes" id="UP000292209"/>
    </source>
</evidence>
<dbReference type="AlphaFoldDB" id="A0A4Q7P9I4"/>
<evidence type="ECO:0000259" key="3">
    <source>
        <dbReference type="Pfam" id="PF13005"/>
    </source>
</evidence>
<dbReference type="Pfam" id="PF13005">
    <property type="entry name" value="zf-IS66"/>
    <property type="match status" value="1"/>
</dbReference>
<evidence type="ECO:0000259" key="4">
    <source>
        <dbReference type="Pfam" id="PF20042"/>
    </source>
</evidence>
<feature type="domain" description="Transposase IS66 central" evidence="2">
    <location>
        <begin position="144"/>
        <end position="402"/>
    </location>
</feature>
<evidence type="ECO:0000256" key="1">
    <source>
        <dbReference type="SAM" id="MobiDB-lite"/>
    </source>
</evidence>
<gene>
    <name evidence="5" type="ORF">BC751_2386</name>
</gene>
<feature type="region of interest" description="Disordered" evidence="1">
    <location>
        <begin position="18"/>
        <end position="74"/>
    </location>
</feature>
<name>A0A4Q7P9I4_9BACT</name>
<proteinExistence type="predicted"/>
<comment type="caution">
    <text evidence="5">The sequence shown here is derived from an EMBL/GenBank/DDBJ whole genome shotgun (WGS) entry which is preliminary data.</text>
</comment>
<protein>
    <submittedName>
        <fullName evidence="5">Transposase</fullName>
    </submittedName>
</protein>
<dbReference type="InterPro" id="IPR004291">
    <property type="entry name" value="Transposase_IS66_central"/>
</dbReference>